<accession>A0A090SUE0</accession>
<organism evidence="1 2">
    <name type="scientific">Vibrio maritimus</name>
    <dbReference type="NCBI Taxonomy" id="990268"/>
    <lineage>
        <taxon>Bacteria</taxon>
        <taxon>Pseudomonadati</taxon>
        <taxon>Pseudomonadota</taxon>
        <taxon>Gammaproteobacteria</taxon>
        <taxon>Vibrionales</taxon>
        <taxon>Vibrionaceae</taxon>
        <taxon>Vibrio</taxon>
    </lineage>
</organism>
<comment type="caution">
    <text evidence="1">The sequence shown here is derived from an EMBL/GenBank/DDBJ whole genome shotgun (WGS) entry which is preliminary data.</text>
</comment>
<protein>
    <submittedName>
        <fullName evidence="1">Uncharacterized protein</fullName>
    </submittedName>
</protein>
<name>A0A090SUE0_9VIBR</name>
<sequence>MPGATLVTDDTDPTKKRVEVTTAIGENLLDAAQELILHPIALAEDDQSEDVVIPKAATAGAMNFAYQLDNERVYNAEFKGYPDAATGVLFHFGDKDATAA</sequence>
<evidence type="ECO:0000313" key="1">
    <source>
        <dbReference type="EMBL" id="GAL22942.1"/>
    </source>
</evidence>
<reference evidence="1 2" key="1">
    <citation type="submission" date="2014-09" db="EMBL/GenBank/DDBJ databases">
        <title>Vibrio maritimus JCM 19235. (C45) whole genome shotgun sequence.</title>
        <authorList>
            <person name="Sawabe T."/>
            <person name="Meirelles P."/>
            <person name="Nakanishi M."/>
            <person name="Sayaka M."/>
            <person name="Hattori M."/>
            <person name="Ohkuma M."/>
        </authorList>
    </citation>
    <scope>NUCLEOTIDE SEQUENCE [LARGE SCALE GENOMIC DNA]</scope>
    <source>
        <strain evidence="2">JCM19235</strain>
    </source>
</reference>
<gene>
    <name evidence="1" type="ORF">JCM19235_1243</name>
</gene>
<dbReference type="EMBL" id="BBMR01000017">
    <property type="protein sequence ID" value="GAL22942.1"/>
    <property type="molecule type" value="Genomic_DNA"/>
</dbReference>
<dbReference type="STRING" id="990268.JCM19235_1243"/>
<keyword evidence="2" id="KW-1185">Reference proteome</keyword>
<dbReference type="Proteomes" id="UP000029228">
    <property type="component" value="Unassembled WGS sequence"/>
</dbReference>
<proteinExistence type="predicted"/>
<evidence type="ECO:0000313" key="2">
    <source>
        <dbReference type="Proteomes" id="UP000029228"/>
    </source>
</evidence>
<dbReference type="AlphaFoldDB" id="A0A090SUE0"/>
<reference evidence="1 2" key="2">
    <citation type="submission" date="2014-09" db="EMBL/GenBank/DDBJ databases">
        <authorList>
            <consortium name="NBRP consortium"/>
            <person name="Sawabe T."/>
            <person name="Meirelles P."/>
            <person name="Nakanishi M."/>
            <person name="Sayaka M."/>
            <person name="Hattori M."/>
            <person name="Ohkuma M."/>
        </authorList>
    </citation>
    <scope>NUCLEOTIDE SEQUENCE [LARGE SCALE GENOMIC DNA]</scope>
    <source>
        <strain evidence="2">JCM19235</strain>
    </source>
</reference>